<name>A0A520LSX5_9GAMM</name>
<protein>
    <submittedName>
        <fullName evidence="7">DsbE family thiol:disulfide interchange protein</fullName>
    </submittedName>
</protein>
<dbReference type="NCBIfam" id="TIGR00385">
    <property type="entry name" value="dsbE"/>
    <property type="match status" value="1"/>
</dbReference>
<proteinExistence type="inferred from homology"/>
<sequence length="173" mass="19603">MNQSLRFLIVILPILVLVFFAKVLLVDEDIKFSNFESKNFPSFELNDLNGEPVNTESLDGIKLINVWASWCITCLVEHPFLTKLAEKNIQIIGLNYKDSDFKANAWLQRHGNPYLFSIYDPRGDLAFDLGVTGAPESYLIVNNQVVGHIQGEMNQTKWETIFLPLIAKAKQGS</sequence>
<comment type="subcellular location">
    <subcellularLocation>
        <location evidence="1">Cell inner membrane</location>
        <topology evidence="1">Single-pass membrane protein</topology>
        <orientation evidence="1">Periplasmic side</orientation>
    </subcellularLocation>
</comment>
<dbReference type="InterPro" id="IPR013766">
    <property type="entry name" value="Thioredoxin_domain"/>
</dbReference>
<dbReference type="SUPFAM" id="SSF52833">
    <property type="entry name" value="Thioredoxin-like"/>
    <property type="match status" value="1"/>
</dbReference>
<feature type="domain" description="Thioredoxin" evidence="6">
    <location>
        <begin position="34"/>
        <end position="151"/>
    </location>
</feature>
<comment type="similarity">
    <text evidence="2">Belongs to the thioredoxin family. DsbE subfamily.</text>
</comment>
<comment type="caution">
    <text evidence="7">The sequence shown here is derived from an EMBL/GenBank/DDBJ whole genome shotgun (WGS) entry which is preliminary data.</text>
</comment>
<keyword evidence="3" id="KW-0201">Cytochrome c-type biogenesis</keyword>
<evidence type="ECO:0000313" key="8">
    <source>
        <dbReference type="Proteomes" id="UP000319023"/>
    </source>
</evidence>
<evidence type="ECO:0000259" key="6">
    <source>
        <dbReference type="PROSITE" id="PS51352"/>
    </source>
</evidence>
<dbReference type="GO" id="GO:0030288">
    <property type="term" value="C:outer membrane-bounded periplasmic space"/>
    <property type="evidence" value="ECO:0007669"/>
    <property type="project" value="InterPro"/>
</dbReference>
<dbReference type="PANTHER" id="PTHR42852">
    <property type="entry name" value="THIOL:DISULFIDE INTERCHANGE PROTEIN DSBE"/>
    <property type="match status" value="1"/>
</dbReference>
<dbReference type="PROSITE" id="PS51352">
    <property type="entry name" value="THIOREDOXIN_2"/>
    <property type="match status" value="1"/>
</dbReference>
<dbReference type="InterPro" id="IPR050553">
    <property type="entry name" value="Thioredoxin_ResA/DsbE_sf"/>
</dbReference>
<dbReference type="GO" id="GO:0017004">
    <property type="term" value="P:cytochrome complex assembly"/>
    <property type="evidence" value="ECO:0007669"/>
    <property type="project" value="UniProtKB-KW"/>
</dbReference>
<evidence type="ECO:0000313" key="7">
    <source>
        <dbReference type="EMBL" id="RZO12086.1"/>
    </source>
</evidence>
<dbReference type="InterPro" id="IPR036249">
    <property type="entry name" value="Thioredoxin-like_sf"/>
</dbReference>
<keyword evidence="4" id="KW-1015">Disulfide bond</keyword>
<dbReference type="InterPro" id="IPR013740">
    <property type="entry name" value="Redoxin"/>
</dbReference>
<dbReference type="GO" id="GO:0005886">
    <property type="term" value="C:plasma membrane"/>
    <property type="evidence" value="ECO:0007669"/>
    <property type="project" value="UniProtKB-SubCell"/>
</dbReference>
<evidence type="ECO:0000256" key="3">
    <source>
        <dbReference type="ARBA" id="ARBA00022748"/>
    </source>
</evidence>
<evidence type="ECO:0000256" key="5">
    <source>
        <dbReference type="ARBA" id="ARBA00023284"/>
    </source>
</evidence>
<dbReference type="Proteomes" id="UP000319023">
    <property type="component" value="Unassembled WGS sequence"/>
</dbReference>
<dbReference type="AlphaFoldDB" id="A0A520LSX5"/>
<reference evidence="7 8" key="1">
    <citation type="submission" date="2019-02" db="EMBL/GenBank/DDBJ databases">
        <title>Prokaryotic population dynamics and viral predation in marine succession experiment using metagenomics: the confinement effect.</title>
        <authorList>
            <person name="Haro-Moreno J.M."/>
            <person name="Rodriguez-Valera F."/>
            <person name="Lopez-Perez M."/>
        </authorList>
    </citation>
    <scope>NUCLEOTIDE SEQUENCE [LARGE SCALE GENOMIC DNA]</scope>
    <source>
        <strain evidence="7">MED-G168</strain>
    </source>
</reference>
<dbReference type="EMBL" id="SHBN01000016">
    <property type="protein sequence ID" value="RZO12086.1"/>
    <property type="molecule type" value="Genomic_DNA"/>
</dbReference>
<gene>
    <name evidence="7" type="ORF">EVB01_01230</name>
</gene>
<dbReference type="GO" id="GO:0015036">
    <property type="term" value="F:disulfide oxidoreductase activity"/>
    <property type="evidence" value="ECO:0007669"/>
    <property type="project" value="InterPro"/>
</dbReference>
<dbReference type="InterPro" id="IPR004799">
    <property type="entry name" value="Periplasmic_diS_OxRdtase_DsbE"/>
</dbReference>
<organism evidence="7 8">
    <name type="scientific">SAR86 cluster bacterium</name>
    <dbReference type="NCBI Taxonomy" id="2030880"/>
    <lineage>
        <taxon>Bacteria</taxon>
        <taxon>Pseudomonadati</taxon>
        <taxon>Pseudomonadota</taxon>
        <taxon>Gammaproteobacteria</taxon>
        <taxon>SAR86 cluster</taxon>
    </lineage>
</organism>
<evidence type="ECO:0000256" key="2">
    <source>
        <dbReference type="ARBA" id="ARBA00007758"/>
    </source>
</evidence>
<evidence type="ECO:0000256" key="1">
    <source>
        <dbReference type="ARBA" id="ARBA00004383"/>
    </source>
</evidence>
<accession>A0A520LSX5</accession>
<dbReference type="Gene3D" id="3.40.30.10">
    <property type="entry name" value="Glutaredoxin"/>
    <property type="match status" value="1"/>
</dbReference>
<keyword evidence="5" id="KW-0676">Redox-active center</keyword>
<evidence type="ECO:0000256" key="4">
    <source>
        <dbReference type="ARBA" id="ARBA00023157"/>
    </source>
</evidence>
<dbReference type="Pfam" id="PF08534">
    <property type="entry name" value="Redoxin"/>
    <property type="match status" value="1"/>
</dbReference>
<dbReference type="PANTHER" id="PTHR42852:SF6">
    <property type="entry name" value="THIOL:DISULFIDE INTERCHANGE PROTEIN DSBE"/>
    <property type="match status" value="1"/>
</dbReference>